<evidence type="ECO:0000313" key="3">
    <source>
        <dbReference type="EMBL" id="CAA9331502.1"/>
    </source>
</evidence>
<feature type="domain" description="EAL" evidence="1">
    <location>
        <begin position="1"/>
        <end position="214"/>
    </location>
</feature>
<dbReference type="AlphaFoldDB" id="A0A6J4LG20"/>
<sequence>MSSGVVQAPAVTREVVVGRQPIVDAGGALVGYELLYRSTGAVPTQLTGEQMTADVLLSALTIGVDHLVGDHLVFCNADRGVLTGATPVALAPHRTVIELLETVTVDAEVIAGCRELVARGFQLALDDFVWVEHAEELLDLAWVVKIDVLALSREEVVELVRRCRAHDVLLLAEKVETAEQLSWARELGFDLFQGYVIDRPAHVRGRAIPASATAHLQLAVQVLVDELDFTEIEIVLQREPGLVVQLLQMAARGGRHGLKREVRSIREALVLLGSVRVRQWISLTLLQQHRSPGTESVFTALVRAKACELLAARSGDVPPDAAFTAGLVSALDVVLGVDAAELAADLDLDPALKQAAFARAGEAGTLVAQVAAFQDALLLGDLRLDDPVLSEVVSAAVAWAAPQLSALDPAAPTPR</sequence>
<dbReference type="PROSITE" id="PS50883">
    <property type="entry name" value="EAL"/>
    <property type="match status" value="1"/>
</dbReference>
<dbReference type="InterPro" id="IPR014408">
    <property type="entry name" value="dGMP_Pdiesterase_EAL/HD-GYP"/>
</dbReference>
<gene>
    <name evidence="3" type="ORF">AVDCRST_MAG36-952</name>
</gene>
<dbReference type="Pfam" id="PF08668">
    <property type="entry name" value="HDOD"/>
    <property type="match status" value="1"/>
</dbReference>
<dbReference type="SUPFAM" id="SSF109604">
    <property type="entry name" value="HD-domain/PDEase-like"/>
    <property type="match status" value="1"/>
</dbReference>
<organism evidence="3">
    <name type="scientific">uncultured Nocardioidaceae bacterium</name>
    <dbReference type="NCBI Taxonomy" id="253824"/>
    <lineage>
        <taxon>Bacteria</taxon>
        <taxon>Bacillati</taxon>
        <taxon>Actinomycetota</taxon>
        <taxon>Actinomycetes</taxon>
        <taxon>Propionibacteriales</taxon>
        <taxon>Nocardioidaceae</taxon>
        <taxon>environmental samples</taxon>
    </lineage>
</organism>
<dbReference type="Pfam" id="PF00563">
    <property type="entry name" value="EAL"/>
    <property type="match status" value="1"/>
</dbReference>
<evidence type="ECO:0000259" key="2">
    <source>
        <dbReference type="PROSITE" id="PS51833"/>
    </source>
</evidence>
<dbReference type="SUPFAM" id="SSF141868">
    <property type="entry name" value="EAL domain-like"/>
    <property type="match status" value="1"/>
</dbReference>
<dbReference type="SMART" id="SM00052">
    <property type="entry name" value="EAL"/>
    <property type="match status" value="1"/>
</dbReference>
<accession>A0A6J4LG20</accession>
<evidence type="ECO:0008006" key="4">
    <source>
        <dbReference type="Google" id="ProtNLM"/>
    </source>
</evidence>
<dbReference type="PANTHER" id="PTHR33525">
    <property type="match status" value="1"/>
</dbReference>
<dbReference type="EMBL" id="CADCUH010000058">
    <property type="protein sequence ID" value="CAA9331502.1"/>
    <property type="molecule type" value="Genomic_DNA"/>
</dbReference>
<dbReference type="PIRSF" id="PIRSF003180">
    <property type="entry name" value="DiGMPpdiest_YuxH"/>
    <property type="match status" value="1"/>
</dbReference>
<feature type="domain" description="HDOD" evidence="2">
    <location>
        <begin position="208"/>
        <end position="398"/>
    </location>
</feature>
<dbReference type="InterPro" id="IPR013976">
    <property type="entry name" value="HDOD"/>
</dbReference>
<dbReference type="PROSITE" id="PS51833">
    <property type="entry name" value="HDOD"/>
    <property type="match status" value="1"/>
</dbReference>
<dbReference type="InterPro" id="IPR001633">
    <property type="entry name" value="EAL_dom"/>
</dbReference>
<evidence type="ECO:0000259" key="1">
    <source>
        <dbReference type="PROSITE" id="PS50883"/>
    </source>
</evidence>
<dbReference type="PANTHER" id="PTHR33525:SF4">
    <property type="entry name" value="CYCLIC DI-GMP PHOSPHODIESTERASE CDGJ"/>
    <property type="match status" value="1"/>
</dbReference>
<dbReference type="InterPro" id="IPR052340">
    <property type="entry name" value="RNase_Y/CdgJ"/>
</dbReference>
<reference evidence="3" key="1">
    <citation type="submission" date="2020-02" db="EMBL/GenBank/DDBJ databases">
        <authorList>
            <person name="Meier V. D."/>
        </authorList>
    </citation>
    <scope>NUCLEOTIDE SEQUENCE</scope>
    <source>
        <strain evidence="3">AVDCRST_MAG36</strain>
    </source>
</reference>
<dbReference type="Gene3D" id="1.10.3210.10">
    <property type="entry name" value="Hypothetical protein af1432"/>
    <property type="match status" value="1"/>
</dbReference>
<name>A0A6J4LG20_9ACTN</name>
<proteinExistence type="predicted"/>
<protein>
    <recommendedName>
        <fullName evidence="4">Diguanylate phosphodiesterase (EAL domain)</fullName>
    </recommendedName>
</protein>
<dbReference type="Gene3D" id="3.20.20.450">
    <property type="entry name" value="EAL domain"/>
    <property type="match status" value="1"/>
</dbReference>
<dbReference type="InterPro" id="IPR035919">
    <property type="entry name" value="EAL_sf"/>
</dbReference>